<evidence type="ECO:0000256" key="4">
    <source>
        <dbReference type="RuleBase" id="RU003719"/>
    </source>
</evidence>
<name>A0A317CJC0_9GAMM</name>
<dbReference type="GO" id="GO:0008720">
    <property type="term" value="F:D-lactate dehydrogenase (NAD+) activity"/>
    <property type="evidence" value="ECO:0007669"/>
    <property type="project" value="TreeGrafter"/>
</dbReference>
<reference evidence="7 8" key="1">
    <citation type="submission" date="2018-05" db="EMBL/GenBank/DDBJ databases">
        <title>Leucothrix arctica sp. nov., isolated from Arctic seawater.</title>
        <authorList>
            <person name="Choi A."/>
            <person name="Baek K."/>
        </authorList>
    </citation>
    <scope>NUCLEOTIDE SEQUENCE [LARGE SCALE GENOMIC DNA]</scope>
    <source>
        <strain evidence="7 8">IMCC9719</strain>
    </source>
</reference>
<keyword evidence="2 4" id="KW-0560">Oxidoreductase</keyword>
<dbReference type="InterPro" id="IPR029752">
    <property type="entry name" value="D-isomer_DH_CS1"/>
</dbReference>
<dbReference type="InterPro" id="IPR036291">
    <property type="entry name" value="NAD(P)-bd_dom_sf"/>
</dbReference>
<dbReference type="Gene3D" id="3.40.50.720">
    <property type="entry name" value="NAD(P)-binding Rossmann-like Domain"/>
    <property type="match status" value="2"/>
</dbReference>
<keyword evidence="8" id="KW-1185">Reference proteome</keyword>
<dbReference type="PROSITE" id="PS00065">
    <property type="entry name" value="D_2_HYDROXYACID_DH_1"/>
    <property type="match status" value="1"/>
</dbReference>
<dbReference type="PROSITE" id="PS00671">
    <property type="entry name" value="D_2_HYDROXYACID_DH_3"/>
    <property type="match status" value="1"/>
</dbReference>
<dbReference type="Pfam" id="PF02826">
    <property type="entry name" value="2-Hacid_dh_C"/>
    <property type="match status" value="1"/>
</dbReference>
<proteinExistence type="inferred from homology"/>
<keyword evidence="3" id="KW-0520">NAD</keyword>
<evidence type="ECO:0000259" key="5">
    <source>
        <dbReference type="Pfam" id="PF00389"/>
    </source>
</evidence>
<feature type="domain" description="D-isomer specific 2-hydroxyacid dehydrogenase catalytic" evidence="5">
    <location>
        <begin position="4"/>
        <end position="328"/>
    </location>
</feature>
<dbReference type="InterPro" id="IPR058205">
    <property type="entry name" value="D-LDH-like"/>
</dbReference>
<dbReference type="InterPro" id="IPR006140">
    <property type="entry name" value="D-isomer_DH_NAD-bd"/>
</dbReference>
<accession>A0A317CJC0</accession>
<evidence type="ECO:0000256" key="3">
    <source>
        <dbReference type="ARBA" id="ARBA00023027"/>
    </source>
</evidence>
<sequence>MKVAVFGAKSYDSKYLSKENEHFGHELVFIEAHLNALTAPLAQGFGAVCVFVNDDIDADCLKALSEVGVGTVALRCAGFNNVDLEAAASLGINVVRVPEYSPHGVAEHAVALLLSLNRQTYRAYNRVRESNFSLEGLLGFNVNTKTVGVIGTGKIGAAFCSIMKGFGCRVIAYDMYPNEACLKQGIEYVDLDTLLKQSDIISLHCPLTPETEHLIDDETISVMKKGVMLINTSRGGLIDTAAVIRQLKSGQIGYLGLDVYEEEGDIFFEDISDKVLEDDVFARLLTFPNVLVTGHQAFFTSDALESIAKTTLQNLSDIDRDNSCANSVSADLIKH</sequence>
<dbReference type="Pfam" id="PF00389">
    <property type="entry name" value="2-Hacid_dh"/>
    <property type="match status" value="1"/>
</dbReference>
<dbReference type="PROSITE" id="PS00670">
    <property type="entry name" value="D_2_HYDROXYACID_DH_2"/>
    <property type="match status" value="1"/>
</dbReference>
<evidence type="ECO:0000313" key="8">
    <source>
        <dbReference type="Proteomes" id="UP000245506"/>
    </source>
</evidence>
<comment type="similarity">
    <text evidence="1 4">Belongs to the D-isomer specific 2-hydroxyacid dehydrogenase family.</text>
</comment>
<dbReference type="InterPro" id="IPR029753">
    <property type="entry name" value="D-isomer_DH_CS"/>
</dbReference>
<protein>
    <submittedName>
        <fullName evidence="7">Hydroxyacid dehydrogenase</fullName>
    </submittedName>
</protein>
<evidence type="ECO:0000313" key="7">
    <source>
        <dbReference type="EMBL" id="PWQ98281.1"/>
    </source>
</evidence>
<dbReference type="InterPro" id="IPR006139">
    <property type="entry name" value="D-isomer_2_OHA_DH_cat_dom"/>
</dbReference>
<evidence type="ECO:0000256" key="2">
    <source>
        <dbReference type="ARBA" id="ARBA00023002"/>
    </source>
</evidence>
<organism evidence="7 8">
    <name type="scientific">Leucothrix arctica</name>
    <dbReference type="NCBI Taxonomy" id="1481894"/>
    <lineage>
        <taxon>Bacteria</taxon>
        <taxon>Pseudomonadati</taxon>
        <taxon>Pseudomonadota</taxon>
        <taxon>Gammaproteobacteria</taxon>
        <taxon>Thiotrichales</taxon>
        <taxon>Thiotrichaceae</taxon>
        <taxon>Leucothrix</taxon>
    </lineage>
</organism>
<gene>
    <name evidence="7" type="ORF">DKT75_03880</name>
</gene>
<dbReference type="PANTHER" id="PTHR43026:SF1">
    <property type="entry name" value="2-HYDROXYACID DEHYDROGENASE HOMOLOG 1-RELATED"/>
    <property type="match status" value="1"/>
</dbReference>
<dbReference type="Proteomes" id="UP000245506">
    <property type="component" value="Unassembled WGS sequence"/>
</dbReference>
<evidence type="ECO:0000259" key="6">
    <source>
        <dbReference type="Pfam" id="PF02826"/>
    </source>
</evidence>
<dbReference type="CDD" id="cd12183">
    <property type="entry name" value="LDH_like_2"/>
    <property type="match status" value="1"/>
</dbReference>
<dbReference type="AlphaFoldDB" id="A0A317CJC0"/>
<dbReference type="GO" id="GO:0051287">
    <property type="term" value="F:NAD binding"/>
    <property type="evidence" value="ECO:0007669"/>
    <property type="project" value="InterPro"/>
</dbReference>
<dbReference type="PANTHER" id="PTHR43026">
    <property type="entry name" value="2-HYDROXYACID DEHYDROGENASE HOMOLOG 1-RELATED"/>
    <property type="match status" value="1"/>
</dbReference>
<comment type="caution">
    <text evidence="7">The sequence shown here is derived from an EMBL/GenBank/DDBJ whole genome shotgun (WGS) entry which is preliminary data.</text>
</comment>
<dbReference type="RefSeq" id="WP_109822122.1">
    <property type="nucleotide sequence ID" value="NZ_QGKL01000012.1"/>
</dbReference>
<dbReference type="SUPFAM" id="SSF52283">
    <property type="entry name" value="Formate/glycerate dehydrogenase catalytic domain-like"/>
    <property type="match status" value="1"/>
</dbReference>
<dbReference type="SUPFAM" id="SSF51735">
    <property type="entry name" value="NAD(P)-binding Rossmann-fold domains"/>
    <property type="match status" value="1"/>
</dbReference>
<feature type="domain" description="D-isomer specific 2-hydroxyacid dehydrogenase NAD-binding" evidence="6">
    <location>
        <begin position="110"/>
        <end position="297"/>
    </location>
</feature>
<evidence type="ECO:0000256" key="1">
    <source>
        <dbReference type="ARBA" id="ARBA00005854"/>
    </source>
</evidence>
<dbReference type="OrthoDB" id="9805416at2"/>
<dbReference type="EMBL" id="QGKL01000012">
    <property type="protein sequence ID" value="PWQ98281.1"/>
    <property type="molecule type" value="Genomic_DNA"/>
</dbReference>